<reference evidence="1 2" key="1">
    <citation type="journal article" date="2018" name="G3 (Bethesda)">
        <title>Phylogenetic and Phylogenomic Definition of Rhizopus Species.</title>
        <authorList>
            <person name="Gryganskyi A.P."/>
            <person name="Golan J."/>
            <person name="Dolatabadi S."/>
            <person name="Mondo S."/>
            <person name="Robb S."/>
            <person name="Idnurm A."/>
            <person name="Muszewska A."/>
            <person name="Steczkiewicz K."/>
            <person name="Masonjones S."/>
            <person name="Liao H.L."/>
            <person name="Gajdeczka M.T."/>
            <person name="Anike F."/>
            <person name="Vuek A."/>
            <person name="Anishchenko I.M."/>
            <person name="Voigt K."/>
            <person name="de Hoog G.S."/>
            <person name="Smith M.E."/>
            <person name="Heitman J."/>
            <person name="Vilgalys R."/>
            <person name="Stajich J.E."/>
        </authorList>
    </citation>
    <scope>NUCLEOTIDE SEQUENCE [LARGE SCALE GENOMIC DNA]</scope>
    <source>
        <strain evidence="1 2">CBS 357.93</strain>
    </source>
</reference>
<name>A0A367IQ13_RHIAZ</name>
<evidence type="ECO:0000313" key="2">
    <source>
        <dbReference type="Proteomes" id="UP000252139"/>
    </source>
</evidence>
<organism evidence="1 2">
    <name type="scientific">Rhizopus azygosporus</name>
    <name type="common">Rhizopus microsporus var. azygosporus</name>
    <dbReference type="NCBI Taxonomy" id="86630"/>
    <lineage>
        <taxon>Eukaryota</taxon>
        <taxon>Fungi</taxon>
        <taxon>Fungi incertae sedis</taxon>
        <taxon>Mucoromycota</taxon>
        <taxon>Mucoromycotina</taxon>
        <taxon>Mucoromycetes</taxon>
        <taxon>Mucorales</taxon>
        <taxon>Mucorineae</taxon>
        <taxon>Rhizopodaceae</taxon>
        <taxon>Rhizopus</taxon>
    </lineage>
</organism>
<gene>
    <name evidence="1" type="ORF">CU097_001804</name>
</gene>
<dbReference type="AlphaFoldDB" id="A0A367IQ13"/>
<accession>A0A367IQ13</accession>
<proteinExistence type="predicted"/>
<dbReference type="EMBL" id="PJQL01004311">
    <property type="protein sequence ID" value="RCH79742.1"/>
    <property type="molecule type" value="Genomic_DNA"/>
</dbReference>
<sequence>MAKEVLNVHSDLLPSDIFLRDVFDKNGPEALTDLINGYLDRFEEGEYHIVEFSTPNGPCTRQEFVEYNVSTIANATTRLEARVSAEPLDPQERRPSQKLNDLLETNDLFGLLQEIITHEGDSPIVPDVYIHEDMMMETYRQYINLVREQAKTKKLEDQIARRFAYHVAEWYHIKYNHTKPDNIFSAKMYYIMKYAQMKALMPDLPRFRSLLTHVDATDEWTREWMQTEDGSSLGGGICSTNDHK</sequence>
<comment type="caution">
    <text evidence="1">The sequence shown here is derived from an EMBL/GenBank/DDBJ whole genome shotgun (WGS) entry which is preliminary data.</text>
</comment>
<keyword evidence="2" id="KW-1185">Reference proteome</keyword>
<protein>
    <submittedName>
        <fullName evidence="1">Uncharacterized protein</fullName>
    </submittedName>
</protein>
<evidence type="ECO:0000313" key="1">
    <source>
        <dbReference type="EMBL" id="RCH79742.1"/>
    </source>
</evidence>
<dbReference type="Proteomes" id="UP000252139">
    <property type="component" value="Unassembled WGS sequence"/>
</dbReference>